<comment type="caution">
    <text evidence="2">The sequence shown here is derived from an EMBL/GenBank/DDBJ whole genome shotgun (WGS) entry which is preliminary data.</text>
</comment>
<dbReference type="PROSITE" id="PS51671">
    <property type="entry name" value="ACT"/>
    <property type="match status" value="1"/>
</dbReference>
<sequence length="179" mass="17861">MAHLVLTVVGEDRAGLVNALARRISEGGGNWERSELAELAGAFAGIVLVTVPDDGVAALTASLEDLDGLLTVAVHSGAPGAGGGGAPASGAADAARRTLSFTVLGNDRPGIVRDVTAAIAAHAVSIDTFRSRTLDAPMAGGTLFEAVVTVSVPPTGDADEITRALEALAGEIQVDLTLA</sequence>
<dbReference type="Proteomes" id="UP000740605">
    <property type="component" value="Unassembled WGS sequence"/>
</dbReference>
<reference evidence="2 3" key="1">
    <citation type="submission" date="2021-03" db="EMBL/GenBank/DDBJ databases">
        <title>Microbacterium pauli sp. nov., isolated from microfiltered milk.</title>
        <authorList>
            <person name="Bellassi P."/>
            <person name="Fontana A."/>
            <person name="Callegari M.L."/>
            <person name="Lorenzo M."/>
            <person name="Cappa F."/>
        </authorList>
    </citation>
    <scope>NUCLEOTIDE SEQUENCE [LARGE SCALE GENOMIC DNA]</scope>
    <source>
        <strain evidence="2 3">DSM 18909</strain>
    </source>
</reference>
<dbReference type="Pfam" id="PF01842">
    <property type="entry name" value="ACT"/>
    <property type="match status" value="1"/>
</dbReference>
<dbReference type="CDD" id="cd04869">
    <property type="entry name" value="ACT_GcvR_2"/>
    <property type="match status" value="1"/>
</dbReference>
<dbReference type="EMBL" id="JAFLHG010000015">
    <property type="protein sequence ID" value="MBT8799188.1"/>
    <property type="molecule type" value="Genomic_DNA"/>
</dbReference>
<dbReference type="SUPFAM" id="SSF55021">
    <property type="entry name" value="ACT-like"/>
    <property type="match status" value="2"/>
</dbReference>
<dbReference type="InterPro" id="IPR016867">
    <property type="entry name" value="GcvR"/>
</dbReference>
<evidence type="ECO:0000259" key="1">
    <source>
        <dbReference type="PROSITE" id="PS51671"/>
    </source>
</evidence>
<accession>A0ABS5Y0B4</accession>
<dbReference type="Pfam" id="PF13740">
    <property type="entry name" value="ACT_6"/>
    <property type="match status" value="1"/>
</dbReference>
<keyword evidence="3" id="KW-1185">Reference proteome</keyword>
<dbReference type="InterPro" id="IPR050990">
    <property type="entry name" value="UPF0237/GcvR_regulator"/>
</dbReference>
<protein>
    <submittedName>
        <fullName evidence="2">ACT domain-containing protein</fullName>
    </submittedName>
</protein>
<evidence type="ECO:0000313" key="3">
    <source>
        <dbReference type="Proteomes" id="UP000740605"/>
    </source>
</evidence>
<organism evidence="2 3">
    <name type="scientific">Microbacterium flavum</name>
    <dbReference type="NCBI Taxonomy" id="415216"/>
    <lineage>
        <taxon>Bacteria</taxon>
        <taxon>Bacillati</taxon>
        <taxon>Actinomycetota</taxon>
        <taxon>Actinomycetes</taxon>
        <taxon>Micrococcales</taxon>
        <taxon>Microbacteriaceae</taxon>
        <taxon>Microbacterium</taxon>
    </lineage>
</organism>
<evidence type="ECO:0000313" key="2">
    <source>
        <dbReference type="EMBL" id="MBT8799188.1"/>
    </source>
</evidence>
<dbReference type="PANTHER" id="PTHR34875:SF6">
    <property type="entry name" value="UPF0237 PROTEIN MJ1558"/>
    <property type="match status" value="1"/>
</dbReference>
<proteinExistence type="predicted"/>
<name>A0ABS5Y0B4_9MICO</name>
<feature type="domain" description="ACT" evidence="1">
    <location>
        <begin position="100"/>
        <end position="179"/>
    </location>
</feature>
<dbReference type="Gene3D" id="3.30.70.260">
    <property type="match status" value="2"/>
</dbReference>
<dbReference type="RefSeq" id="WP_215488422.1">
    <property type="nucleotide sequence ID" value="NZ_BAAAPJ010000004.1"/>
</dbReference>
<dbReference type="PANTHER" id="PTHR34875">
    <property type="entry name" value="UPF0237 PROTEIN MJ1558"/>
    <property type="match status" value="1"/>
</dbReference>
<dbReference type="InterPro" id="IPR045865">
    <property type="entry name" value="ACT-like_dom_sf"/>
</dbReference>
<dbReference type="InterPro" id="IPR002912">
    <property type="entry name" value="ACT_dom"/>
</dbReference>
<gene>
    <name evidence="2" type="ORF">J0P97_14070</name>
</gene>
<dbReference type="PIRSF" id="PIRSF028103">
    <property type="entry name" value="GcvR"/>
    <property type="match status" value="1"/>
</dbReference>